<evidence type="ECO:0000313" key="5">
    <source>
        <dbReference type="Proteomes" id="UP000326924"/>
    </source>
</evidence>
<dbReference type="InParanoid" id="A0A5J5EPR1"/>
<dbReference type="OrthoDB" id="1725934at2759"/>
<keyword evidence="1" id="KW-0812">Transmembrane</keyword>
<dbReference type="GO" id="GO:0008270">
    <property type="term" value="F:zinc ion binding"/>
    <property type="evidence" value="ECO:0007669"/>
    <property type="project" value="UniProtKB-KW"/>
</dbReference>
<dbReference type="InterPro" id="IPR019273">
    <property type="entry name" value="Lunapark_Znf"/>
</dbReference>
<dbReference type="PANTHER" id="PTHR22166">
    <property type="entry name" value="ENDOPLASMIC RETICULUM JUNCTION FORMATION PROTEIN LUNAPARK"/>
    <property type="match status" value="1"/>
</dbReference>
<proteinExistence type="inferred from homology"/>
<keyword evidence="1" id="KW-0472">Membrane</keyword>
<gene>
    <name evidence="4" type="ORF">FN846DRAFT_191151</name>
</gene>
<dbReference type="Pfam" id="PF10058">
    <property type="entry name" value="Zn_ribbon_10"/>
    <property type="match status" value="1"/>
</dbReference>
<dbReference type="GO" id="GO:0098826">
    <property type="term" value="C:endoplasmic reticulum tubular network membrane"/>
    <property type="evidence" value="ECO:0007669"/>
    <property type="project" value="UniProtKB-UniRule"/>
</dbReference>
<feature type="compositionally biased region" description="Low complexity" evidence="2">
    <location>
        <begin position="156"/>
        <end position="185"/>
    </location>
</feature>
<evidence type="ECO:0000256" key="1">
    <source>
        <dbReference type="RuleBase" id="RU367073"/>
    </source>
</evidence>
<comment type="domain">
    <text evidence="1">The C4-type zinc finger motif is necessary both for its ER three-way tubular junction localization and formation.</text>
</comment>
<evidence type="ECO:0000259" key="3">
    <source>
        <dbReference type="Pfam" id="PF10058"/>
    </source>
</evidence>
<sequence length="403" mass="44795">MVRLWPFRGDDNSPDSFERILVKLASQIEASSSKLAILRQRSRRYKALFTIYSVLGFILYIIVIVLVVGYQNVGLQEGSGLLVGPFAIYFVRKSLDLYYERRITSAETRLEDLQTQQRATIEKLKAATKFSTTQSLIEKYGGTSSGISQSVENQKTPSLSAATSASESTGPQQRMPHQPQPQPQLSQLANTLTPDQMRVQQQLLAQQKAGIPPQYGQVQAQGQPPRGPQPPFQQRLPQTLHMQGHTQPPSQQHLQPEEATAPRWYDRILDVVLGEDETSAKNRFALICKNCRMVNGLAPPGTRSLNEMDEWGCARCGTMNGAQKQRAIEVKHEEKESLLEPSLVDIDDAPNRRSATASLKTKSGNSASEVVDEKGKEVADAESDKEELRTPKSKAKLTGRKQV</sequence>
<evidence type="ECO:0000313" key="4">
    <source>
        <dbReference type="EMBL" id="KAA8899019.1"/>
    </source>
</evidence>
<keyword evidence="5" id="KW-1185">Reference proteome</keyword>
<feature type="transmembrane region" description="Helical" evidence="1">
    <location>
        <begin position="47"/>
        <end position="67"/>
    </location>
</feature>
<comment type="function">
    <text evidence="1">Plays a role in determining ER morphology.</text>
</comment>
<protein>
    <recommendedName>
        <fullName evidence="1">Endoplasmic reticulum junction formation protein lunapark</fullName>
    </recommendedName>
</protein>
<name>A0A5J5EPR1_9PEZI</name>
<dbReference type="EMBL" id="VXIS01000174">
    <property type="protein sequence ID" value="KAA8899019.1"/>
    <property type="molecule type" value="Genomic_DNA"/>
</dbReference>
<dbReference type="GO" id="GO:1903373">
    <property type="term" value="P:positive regulation of endoplasmic reticulum tubular network organization"/>
    <property type="evidence" value="ECO:0007669"/>
    <property type="project" value="UniProtKB-UniRule"/>
</dbReference>
<dbReference type="Proteomes" id="UP000326924">
    <property type="component" value="Unassembled WGS sequence"/>
</dbReference>
<dbReference type="InterPro" id="IPR040115">
    <property type="entry name" value="Lnp"/>
</dbReference>
<feature type="region of interest" description="Disordered" evidence="2">
    <location>
        <begin position="215"/>
        <end position="235"/>
    </location>
</feature>
<feature type="compositionally biased region" description="Polar residues" evidence="2">
    <location>
        <begin position="145"/>
        <end position="155"/>
    </location>
</feature>
<feature type="region of interest" description="Disordered" evidence="2">
    <location>
        <begin position="144"/>
        <end position="185"/>
    </location>
</feature>
<comment type="caution">
    <text evidence="1">Lacks conserved residue(s) required for the propagation of feature annotation.</text>
</comment>
<dbReference type="PANTHER" id="PTHR22166:SF12">
    <property type="entry name" value="ENDOPLASMIC RETICULUM JUNCTION FORMATION PROTEIN LUNAPARK"/>
    <property type="match status" value="1"/>
</dbReference>
<comment type="similarity">
    <text evidence="1">Belongs to the lunapark family.</text>
</comment>
<comment type="subcellular location">
    <subcellularLocation>
        <location evidence="1">Endoplasmic reticulum membrane</location>
        <topology evidence="1">Multi-pass membrane protein</topology>
    </subcellularLocation>
</comment>
<feature type="compositionally biased region" description="Polar residues" evidence="2">
    <location>
        <begin position="353"/>
        <end position="368"/>
    </location>
</feature>
<feature type="compositionally biased region" description="Basic residues" evidence="2">
    <location>
        <begin position="391"/>
        <end position="403"/>
    </location>
</feature>
<organism evidence="4 5">
    <name type="scientific">Sphaerosporella brunnea</name>
    <dbReference type="NCBI Taxonomy" id="1250544"/>
    <lineage>
        <taxon>Eukaryota</taxon>
        <taxon>Fungi</taxon>
        <taxon>Dikarya</taxon>
        <taxon>Ascomycota</taxon>
        <taxon>Pezizomycotina</taxon>
        <taxon>Pezizomycetes</taxon>
        <taxon>Pezizales</taxon>
        <taxon>Pyronemataceae</taxon>
        <taxon>Sphaerosporella</taxon>
    </lineage>
</organism>
<reference evidence="4 5" key="1">
    <citation type="submission" date="2019-09" db="EMBL/GenBank/DDBJ databases">
        <title>Draft genome of the ectomycorrhizal ascomycete Sphaerosporella brunnea.</title>
        <authorList>
            <consortium name="DOE Joint Genome Institute"/>
            <person name="Benucci G.M."/>
            <person name="Marozzi G."/>
            <person name="Antonielli L."/>
            <person name="Sanchez S."/>
            <person name="Marco P."/>
            <person name="Wang X."/>
            <person name="Falini L.B."/>
            <person name="Barry K."/>
            <person name="Haridas S."/>
            <person name="Lipzen A."/>
            <person name="Labutti K."/>
            <person name="Grigoriev I.V."/>
            <person name="Murat C."/>
            <person name="Martin F."/>
            <person name="Albertini E."/>
            <person name="Donnini D."/>
            <person name="Bonito G."/>
        </authorList>
    </citation>
    <scope>NUCLEOTIDE SEQUENCE [LARGE SCALE GENOMIC DNA]</scope>
    <source>
        <strain evidence="4 5">Sb_GMNB300</strain>
    </source>
</reference>
<dbReference type="GO" id="GO:0071788">
    <property type="term" value="P:endoplasmic reticulum tubular network maintenance"/>
    <property type="evidence" value="ECO:0007669"/>
    <property type="project" value="UniProtKB-UniRule"/>
</dbReference>
<dbReference type="AlphaFoldDB" id="A0A5J5EPR1"/>
<feature type="region of interest" description="Disordered" evidence="2">
    <location>
        <begin position="350"/>
        <end position="403"/>
    </location>
</feature>
<feature type="domain" description="Lunapark zinc ribbon" evidence="3">
    <location>
        <begin position="264"/>
        <end position="320"/>
    </location>
</feature>
<accession>A0A5J5EPR1</accession>
<comment type="caution">
    <text evidence="4">The sequence shown here is derived from an EMBL/GenBank/DDBJ whole genome shotgun (WGS) entry which is preliminary data.</text>
</comment>
<evidence type="ECO:0000256" key="2">
    <source>
        <dbReference type="SAM" id="MobiDB-lite"/>
    </source>
</evidence>
<keyword evidence="1" id="KW-1133">Transmembrane helix</keyword>
<keyword evidence="1" id="KW-0862">Zinc</keyword>
<keyword evidence="1" id="KW-0863">Zinc-finger</keyword>
<keyword evidence="1" id="KW-0479">Metal-binding</keyword>
<keyword evidence="1" id="KW-0256">Endoplasmic reticulum</keyword>